<dbReference type="SUPFAM" id="SSF75304">
    <property type="entry name" value="Amidase signature (AS) enzymes"/>
    <property type="match status" value="1"/>
</dbReference>
<dbReference type="PANTHER" id="PTHR11895">
    <property type="entry name" value="TRANSAMIDASE"/>
    <property type="match status" value="1"/>
</dbReference>
<accession>A0AAE4YH85</accession>
<evidence type="ECO:0000313" key="3">
    <source>
        <dbReference type="Proteomes" id="UP001193501"/>
    </source>
</evidence>
<dbReference type="EMBL" id="JAABNR010000031">
    <property type="protein sequence ID" value="NBZ89730.1"/>
    <property type="molecule type" value="Genomic_DNA"/>
</dbReference>
<comment type="caution">
    <text evidence="2">The sequence shown here is derived from an EMBL/GenBank/DDBJ whole genome shotgun (WGS) entry which is preliminary data.</text>
</comment>
<dbReference type="PROSITE" id="PS00571">
    <property type="entry name" value="AMIDASES"/>
    <property type="match status" value="1"/>
</dbReference>
<protein>
    <submittedName>
        <fullName evidence="2">Amidase</fullName>
    </submittedName>
</protein>
<dbReference type="Proteomes" id="UP001193501">
    <property type="component" value="Unassembled WGS sequence"/>
</dbReference>
<dbReference type="AlphaFoldDB" id="A0AAE4YH85"/>
<proteinExistence type="predicted"/>
<organism evidence="2 3">
    <name type="scientific">Stagnihabitans tardus</name>
    <dbReference type="NCBI Taxonomy" id="2699202"/>
    <lineage>
        <taxon>Bacteria</taxon>
        <taxon>Pseudomonadati</taxon>
        <taxon>Pseudomonadota</taxon>
        <taxon>Alphaproteobacteria</taxon>
        <taxon>Rhodobacterales</taxon>
        <taxon>Paracoccaceae</taxon>
        <taxon>Stagnihabitans</taxon>
    </lineage>
</organism>
<dbReference type="GO" id="GO:0003824">
    <property type="term" value="F:catalytic activity"/>
    <property type="evidence" value="ECO:0007669"/>
    <property type="project" value="InterPro"/>
</dbReference>
<evidence type="ECO:0000313" key="2">
    <source>
        <dbReference type="EMBL" id="NBZ89730.1"/>
    </source>
</evidence>
<name>A0AAE4YH85_9RHOB</name>
<dbReference type="InterPro" id="IPR023631">
    <property type="entry name" value="Amidase_dom"/>
</dbReference>
<dbReference type="PANTHER" id="PTHR11895:SF176">
    <property type="entry name" value="AMIDASE AMID-RELATED"/>
    <property type="match status" value="1"/>
</dbReference>
<dbReference type="Pfam" id="PF01425">
    <property type="entry name" value="Amidase"/>
    <property type="match status" value="1"/>
</dbReference>
<dbReference type="InterPro" id="IPR020556">
    <property type="entry name" value="Amidase_CS"/>
</dbReference>
<dbReference type="InterPro" id="IPR000120">
    <property type="entry name" value="Amidase"/>
</dbReference>
<evidence type="ECO:0000259" key="1">
    <source>
        <dbReference type="Pfam" id="PF01425"/>
    </source>
</evidence>
<sequence>MTAADLGRDIEKGKVNPVELAEYFLSEIESHPHRDRIYARTTAPRARAEAMAAAARAKSGLRRHPLDGVPLSWKDLFDTAGTATEAGSALLKHRIPTADAEVLRVATLMGSVCLGKTHMSELAFSGLGLNPVTATPPCINNPHSVPGGSSSGAAASVAYGIAPAAVGSDTGGSVRIPSAWNDLVGLKTTHGRLSLKGVVPLAESFDTVGPLAHTVEDCALLLSLLEGTRAPDLTPLPLSGLRLAVLETLALDDLREAPAKGFDDALARLTRAGAQITRLQAPEVASALALAGTLVAPEAYAIWEATIEAAPQLMFPRILERFRTGGQAKASDHIAAWRKLRTLRASYAQTTAGYDAILIPTAPILPPHAGRLMTDEAYYVTENLLALRNTRIGNLLDQCVLTLPTSQPACGLSLMAAPGAEYRLLRIGLAAEAALR</sequence>
<reference evidence="2" key="1">
    <citation type="submission" date="2020-01" db="EMBL/GenBank/DDBJ databases">
        <authorList>
            <person name="Chen W.-M."/>
        </authorList>
    </citation>
    <scope>NUCLEOTIDE SEQUENCE</scope>
    <source>
        <strain evidence="2">CYK-10</strain>
    </source>
</reference>
<feature type="domain" description="Amidase" evidence="1">
    <location>
        <begin position="19"/>
        <end position="425"/>
    </location>
</feature>
<gene>
    <name evidence="2" type="ORF">GV832_19250</name>
</gene>
<keyword evidence="3" id="KW-1185">Reference proteome</keyword>
<dbReference type="InterPro" id="IPR036928">
    <property type="entry name" value="AS_sf"/>
</dbReference>
<dbReference type="Gene3D" id="3.90.1300.10">
    <property type="entry name" value="Amidase signature (AS) domain"/>
    <property type="match status" value="1"/>
</dbReference>